<evidence type="ECO:0000256" key="4">
    <source>
        <dbReference type="ARBA" id="ARBA00013085"/>
    </source>
</evidence>
<evidence type="ECO:0000256" key="9">
    <source>
        <dbReference type="ARBA" id="ARBA00022842"/>
    </source>
</evidence>
<dbReference type="STRING" id="479431.Namu_1676"/>
<evidence type="ECO:0000256" key="11">
    <source>
        <dbReference type="ARBA" id="ARBA00049158"/>
    </source>
</evidence>
<dbReference type="Proteomes" id="UP000002218">
    <property type="component" value="Chromosome"/>
</dbReference>
<evidence type="ECO:0000313" key="15">
    <source>
        <dbReference type="EMBL" id="ACV78066.1"/>
    </source>
</evidence>
<dbReference type="RefSeq" id="WP_015746969.1">
    <property type="nucleotide sequence ID" value="NC_013235.1"/>
</dbReference>
<dbReference type="EMBL" id="CP001737">
    <property type="protein sequence ID" value="ACV78066.1"/>
    <property type="molecule type" value="Genomic_DNA"/>
</dbReference>
<keyword evidence="7 14" id="KW-0479">Metal-binding</keyword>
<accession>C8XFV5</accession>
<proteinExistence type="inferred from homology"/>
<dbReference type="FunCoup" id="C8XFV5">
    <property type="interactions" value="107"/>
</dbReference>
<dbReference type="Gene3D" id="3.30.540.10">
    <property type="entry name" value="Fructose-1,6-Bisphosphatase, subunit A, domain 1"/>
    <property type="match status" value="1"/>
</dbReference>
<dbReference type="InterPro" id="IPR051090">
    <property type="entry name" value="Inositol_monoP_superfamily"/>
</dbReference>
<evidence type="ECO:0000256" key="13">
    <source>
        <dbReference type="NCBIfam" id="TIGR02067"/>
    </source>
</evidence>
<comment type="similarity">
    <text evidence="3">Belongs to the inositol monophosphatase superfamily.</text>
</comment>
<evidence type="ECO:0000256" key="1">
    <source>
        <dbReference type="ARBA" id="ARBA00001946"/>
    </source>
</evidence>
<dbReference type="UniPathway" id="UPA00031">
    <property type="reaction ID" value="UER00013"/>
</dbReference>
<evidence type="ECO:0000256" key="3">
    <source>
        <dbReference type="ARBA" id="ARBA00009759"/>
    </source>
</evidence>
<comment type="pathway">
    <text evidence="2">Amino-acid biosynthesis; L-histidine biosynthesis; L-histidine from 5-phospho-alpha-D-ribose 1-diphosphate: step 8/9.</text>
</comment>
<dbReference type="HOGENOM" id="CLU_044118_4_0_11"/>
<feature type="binding site" evidence="14">
    <location>
        <position position="92"/>
    </location>
    <ligand>
        <name>Mg(2+)</name>
        <dbReference type="ChEBI" id="CHEBI:18420"/>
        <label>1</label>
        <note>catalytic</note>
    </ligand>
</feature>
<protein>
    <recommendedName>
        <fullName evidence="5 13">Histidinol-phosphatase</fullName>
        <ecNumber evidence="4 13">3.1.3.15</ecNumber>
    </recommendedName>
</protein>
<comment type="cofactor">
    <cofactor evidence="1 14">
        <name>Mg(2+)</name>
        <dbReference type="ChEBI" id="CHEBI:18420"/>
    </cofactor>
</comment>
<dbReference type="PANTHER" id="PTHR43200:SF6">
    <property type="entry name" value="3'(2'),5'-BISPHOSPHATE NUCLEOTIDASE"/>
    <property type="match status" value="1"/>
</dbReference>
<dbReference type="GO" id="GO:0004401">
    <property type="term" value="F:histidinol-phosphatase activity"/>
    <property type="evidence" value="ECO:0007669"/>
    <property type="project" value="UniProtKB-UniRule"/>
</dbReference>
<evidence type="ECO:0000256" key="8">
    <source>
        <dbReference type="ARBA" id="ARBA00022801"/>
    </source>
</evidence>
<keyword evidence="10" id="KW-0368">Histidine biosynthesis</keyword>
<evidence type="ECO:0000256" key="10">
    <source>
        <dbReference type="ARBA" id="ARBA00023102"/>
    </source>
</evidence>
<comment type="function">
    <text evidence="12">Catalyzes the dephosphorylation of histidinol-phosphate to histidinol, the direct precursor of histidine.</text>
</comment>
<evidence type="ECO:0000256" key="12">
    <source>
        <dbReference type="ARBA" id="ARBA00053547"/>
    </source>
</evidence>
<dbReference type="PANTHER" id="PTHR43200">
    <property type="entry name" value="PHOSPHATASE"/>
    <property type="match status" value="1"/>
</dbReference>
<feature type="binding site" evidence="14">
    <location>
        <position position="91"/>
    </location>
    <ligand>
        <name>Mg(2+)</name>
        <dbReference type="ChEBI" id="CHEBI:18420"/>
        <label>1</label>
        <note>catalytic</note>
    </ligand>
</feature>
<evidence type="ECO:0000256" key="7">
    <source>
        <dbReference type="ARBA" id="ARBA00022723"/>
    </source>
</evidence>
<evidence type="ECO:0000256" key="2">
    <source>
        <dbReference type="ARBA" id="ARBA00004970"/>
    </source>
</evidence>
<evidence type="ECO:0000256" key="14">
    <source>
        <dbReference type="PIRSR" id="PIRSR600760-2"/>
    </source>
</evidence>
<dbReference type="FunFam" id="3.30.540.10:FF:000003">
    <property type="entry name" value="Inositol-1-monophosphatase"/>
    <property type="match status" value="1"/>
</dbReference>
<dbReference type="InterPro" id="IPR000760">
    <property type="entry name" value="Inositol_monophosphatase-like"/>
</dbReference>
<comment type="catalytic activity">
    <reaction evidence="11">
        <text>L-histidinol phosphate + H2O = L-histidinol + phosphate</text>
        <dbReference type="Rhea" id="RHEA:14465"/>
        <dbReference type="ChEBI" id="CHEBI:15377"/>
        <dbReference type="ChEBI" id="CHEBI:43474"/>
        <dbReference type="ChEBI" id="CHEBI:57699"/>
        <dbReference type="ChEBI" id="CHEBI:57980"/>
        <dbReference type="EC" id="3.1.3.15"/>
    </reaction>
</comment>
<dbReference type="InterPro" id="IPR020583">
    <property type="entry name" value="Inositol_monoP_metal-BS"/>
</dbReference>
<dbReference type="EC" id="3.1.3.15" evidence="4 13"/>
<sequence length="270" mass="28531">MPVTDDVDRDLALALDLADLADEISLPRFGAADLQVTAKPDLTPVSDADLAVETALRERIARERPDDVVVGEEFGGADRPATGRRWIIDPIDGTKNFVRGVPVWATLIALIDPAVHADRPAVGVVSAPALARRWWAAAGGGAHARFAGGPARRCRVSGVSRLADASLSYSEPGEWQAAGRLRPFQTLVQRCWRTRAYGDFWSYLLVAEGAVDIAAEPDLSLWDVAALIPIVVEAGGRFTAIDGQPSGGSGGSALATNGLLHPEVISLLTG</sequence>
<feature type="binding site" evidence="14">
    <location>
        <position position="89"/>
    </location>
    <ligand>
        <name>Mg(2+)</name>
        <dbReference type="ChEBI" id="CHEBI:18420"/>
        <label>1</label>
        <note>catalytic</note>
    </ligand>
</feature>
<feature type="binding site" evidence="14">
    <location>
        <position position="223"/>
    </location>
    <ligand>
        <name>Mg(2+)</name>
        <dbReference type="ChEBI" id="CHEBI:18420"/>
        <label>1</label>
        <note>catalytic</note>
    </ligand>
</feature>
<organism evidence="15 16">
    <name type="scientific">Nakamurella multipartita (strain ATCC 700099 / DSM 44233 / CIP 104796 / JCM 9543 / NBRC 105858 / Y-104)</name>
    <name type="common">Microsphaera multipartita</name>
    <dbReference type="NCBI Taxonomy" id="479431"/>
    <lineage>
        <taxon>Bacteria</taxon>
        <taxon>Bacillati</taxon>
        <taxon>Actinomycetota</taxon>
        <taxon>Actinomycetes</taxon>
        <taxon>Nakamurellales</taxon>
        <taxon>Nakamurellaceae</taxon>
        <taxon>Nakamurella</taxon>
    </lineage>
</organism>
<feature type="binding site" evidence="14">
    <location>
        <position position="72"/>
    </location>
    <ligand>
        <name>Mg(2+)</name>
        <dbReference type="ChEBI" id="CHEBI:18420"/>
        <label>1</label>
        <note>catalytic</note>
    </ligand>
</feature>
<evidence type="ECO:0000256" key="6">
    <source>
        <dbReference type="ARBA" id="ARBA00022605"/>
    </source>
</evidence>
<keyword evidence="6" id="KW-0028">Amino-acid biosynthesis</keyword>
<keyword evidence="16" id="KW-1185">Reference proteome</keyword>
<reference evidence="15 16" key="2">
    <citation type="journal article" date="2010" name="Stand. Genomic Sci.">
        <title>Complete genome sequence of Nakamurella multipartita type strain (Y-104).</title>
        <authorList>
            <person name="Tice H."/>
            <person name="Mayilraj S."/>
            <person name="Sims D."/>
            <person name="Lapidus A."/>
            <person name="Nolan M."/>
            <person name="Lucas S."/>
            <person name="Glavina Del Rio T."/>
            <person name="Copeland A."/>
            <person name="Cheng J.F."/>
            <person name="Meincke L."/>
            <person name="Bruce D."/>
            <person name="Goodwin L."/>
            <person name="Pitluck S."/>
            <person name="Ivanova N."/>
            <person name="Mavromatis K."/>
            <person name="Ovchinnikova G."/>
            <person name="Pati A."/>
            <person name="Chen A."/>
            <person name="Palaniappan K."/>
            <person name="Land M."/>
            <person name="Hauser L."/>
            <person name="Chang Y.J."/>
            <person name="Jeffries C.D."/>
            <person name="Detter J.C."/>
            <person name="Brettin T."/>
            <person name="Rohde M."/>
            <person name="Goker M."/>
            <person name="Bristow J."/>
            <person name="Eisen J.A."/>
            <person name="Markowitz V."/>
            <person name="Hugenholtz P."/>
            <person name="Kyrpides N.C."/>
            <person name="Klenk H.P."/>
            <person name="Chen F."/>
        </authorList>
    </citation>
    <scope>NUCLEOTIDE SEQUENCE [LARGE SCALE GENOMIC DNA]</scope>
    <source>
        <strain evidence="16">ATCC 700099 / DSM 44233 / CIP 104796 / JCM 9543 / NBRC 105858 / Y-104</strain>
    </source>
</reference>
<dbReference type="AlphaFoldDB" id="C8XFV5"/>
<dbReference type="NCBIfam" id="TIGR02067">
    <property type="entry name" value="his_9_HisN"/>
    <property type="match status" value="1"/>
</dbReference>
<evidence type="ECO:0000313" key="16">
    <source>
        <dbReference type="Proteomes" id="UP000002218"/>
    </source>
</evidence>
<dbReference type="SUPFAM" id="SSF56655">
    <property type="entry name" value="Carbohydrate phosphatase"/>
    <property type="match status" value="1"/>
</dbReference>
<evidence type="ECO:0000256" key="5">
    <source>
        <dbReference type="ARBA" id="ARBA00021697"/>
    </source>
</evidence>
<dbReference type="KEGG" id="nml:Namu_1676"/>
<dbReference type="InterPro" id="IPR011809">
    <property type="entry name" value="His_9_proposed"/>
</dbReference>
<dbReference type="eggNOG" id="COG0483">
    <property type="taxonomic scope" value="Bacteria"/>
</dbReference>
<dbReference type="Gene3D" id="3.40.190.80">
    <property type="match status" value="1"/>
</dbReference>
<gene>
    <name evidence="15" type="ordered locus">Namu_1676</name>
</gene>
<dbReference type="Pfam" id="PF00459">
    <property type="entry name" value="Inositol_P"/>
    <property type="match status" value="1"/>
</dbReference>
<dbReference type="PROSITE" id="PS00629">
    <property type="entry name" value="IMP_1"/>
    <property type="match status" value="1"/>
</dbReference>
<dbReference type="GO" id="GO:0046872">
    <property type="term" value="F:metal ion binding"/>
    <property type="evidence" value="ECO:0007669"/>
    <property type="project" value="UniProtKB-KW"/>
</dbReference>
<dbReference type="InParanoid" id="C8XFV5"/>
<dbReference type="PRINTS" id="PR00377">
    <property type="entry name" value="IMPHPHTASES"/>
</dbReference>
<dbReference type="GO" id="GO:0000105">
    <property type="term" value="P:L-histidine biosynthetic process"/>
    <property type="evidence" value="ECO:0007669"/>
    <property type="project" value="UniProtKB-UniRule"/>
</dbReference>
<keyword evidence="9 14" id="KW-0460">Magnesium</keyword>
<keyword evidence="8" id="KW-0378">Hydrolase</keyword>
<name>C8XFV5_NAKMY</name>
<reference evidence="16" key="1">
    <citation type="submission" date="2009-09" db="EMBL/GenBank/DDBJ databases">
        <title>The complete genome of Nakamurella multipartita DSM 44233.</title>
        <authorList>
            <consortium name="US DOE Joint Genome Institute (JGI-PGF)"/>
            <person name="Lucas S."/>
            <person name="Copeland A."/>
            <person name="Lapidus A."/>
            <person name="Glavina del Rio T."/>
            <person name="Dalin E."/>
            <person name="Tice H."/>
            <person name="Bruce D."/>
            <person name="Goodwin L."/>
            <person name="Pitluck S."/>
            <person name="Kyrpides N."/>
            <person name="Mavromatis K."/>
            <person name="Ivanova N."/>
            <person name="Ovchinnikova G."/>
            <person name="Sims D."/>
            <person name="Meincke L."/>
            <person name="Brettin T."/>
            <person name="Detter J.C."/>
            <person name="Han C."/>
            <person name="Larimer F."/>
            <person name="Land M."/>
            <person name="Hauser L."/>
            <person name="Markowitz V."/>
            <person name="Cheng J.-F."/>
            <person name="Hugenholtz P."/>
            <person name="Woyke T."/>
            <person name="Wu D."/>
            <person name="Klenk H.-P."/>
            <person name="Eisen J.A."/>
        </authorList>
    </citation>
    <scope>NUCLEOTIDE SEQUENCE [LARGE SCALE GENOMIC DNA]</scope>
    <source>
        <strain evidence="16">ATCC 700099 / DSM 44233 / CIP 104796 / JCM 9543 / NBRC 105858 / Y-104</strain>
    </source>
</reference>